<dbReference type="AlphaFoldDB" id="A0A1I2RKT7"/>
<gene>
    <name evidence="2" type="ORF">SAMN04488063_1898</name>
</gene>
<protein>
    <submittedName>
        <fullName evidence="2">ThiS family protein</fullName>
    </submittedName>
</protein>
<name>A0A1I2RKT7_9EURY</name>
<dbReference type="Pfam" id="PF02597">
    <property type="entry name" value="ThiS"/>
    <property type="match status" value="1"/>
</dbReference>
<organism evidence="2 3">
    <name type="scientific">Halopelagius inordinatus</name>
    <dbReference type="NCBI Taxonomy" id="553467"/>
    <lineage>
        <taxon>Archaea</taxon>
        <taxon>Methanobacteriati</taxon>
        <taxon>Methanobacteriota</taxon>
        <taxon>Stenosarchaea group</taxon>
        <taxon>Halobacteria</taxon>
        <taxon>Halobacteriales</taxon>
        <taxon>Haloferacaceae</taxon>
    </lineage>
</organism>
<reference evidence="3" key="1">
    <citation type="submission" date="2016-10" db="EMBL/GenBank/DDBJ databases">
        <authorList>
            <person name="Varghese N."/>
            <person name="Submissions S."/>
        </authorList>
    </citation>
    <scope>NUCLEOTIDE SEQUENCE [LARGE SCALE GENOMIC DNA]</scope>
    <source>
        <strain evidence="3">CGMCC 1.7739</strain>
    </source>
</reference>
<evidence type="ECO:0000256" key="1">
    <source>
        <dbReference type="SAM" id="MobiDB-lite"/>
    </source>
</evidence>
<keyword evidence="3" id="KW-1185">Reference proteome</keyword>
<dbReference type="Proteomes" id="UP000198876">
    <property type="component" value="Unassembled WGS sequence"/>
</dbReference>
<dbReference type="InterPro" id="IPR003749">
    <property type="entry name" value="ThiS/MoaD-like"/>
</dbReference>
<dbReference type="SUPFAM" id="SSF54285">
    <property type="entry name" value="MoaD/ThiS"/>
    <property type="match status" value="1"/>
</dbReference>
<dbReference type="EMBL" id="FOOQ01000002">
    <property type="protein sequence ID" value="SFG39237.1"/>
    <property type="molecule type" value="Genomic_DNA"/>
</dbReference>
<dbReference type="Gene3D" id="3.10.20.30">
    <property type="match status" value="1"/>
</dbReference>
<evidence type="ECO:0000313" key="3">
    <source>
        <dbReference type="Proteomes" id="UP000198876"/>
    </source>
</evidence>
<dbReference type="InterPro" id="IPR012675">
    <property type="entry name" value="Beta-grasp_dom_sf"/>
</dbReference>
<dbReference type="InterPro" id="IPR016155">
    <property type="entry name" value="Mopterin_synth/thiamin_S_b"/>
</dbReference>
<accession>A0A1I2RKT7</accession>
<sequence>MRPADVPSVMAQSGAREAEEVPRETTTVEVRATGHIRDALGTPRMEFAFEGDTLREFVGAFLEEHDVRELLIAETTADATASGWVPADADDVRGSLRKNPDGEQTRAYARILVNGRFNENRRGFDTELKDGDRVALVNPFIFCC</sequence>
<evidence type="ECO:0000313" key="2">
    <source>
        <dbReference type="EMBL" id="SFG39237.1"/>
    </source>
</evidence>
<feature type="region of interest" description="Disordered" evidence="1">
    <location>
        <begin position="1"/>
        <end position="23"/>
    </location>
</feature>
<proteinExistence type="predicted"/>